<reference evidence="1 2" key="1">
    <citation type="submission" date="2016-07" db="EMBL/GenBank/DDBJ databases">
        <title>Developing Vibrio natriegens as a novel, fast-growing host for biotechnology.</title>
        <authorList>
            <person name="Weinstock M.T."/>
            <person name="Hesek E.D."/>
            <person name="Wilson C.M."/>
            <person name="Gibson D.G."/>
        </authorList>
    </citation>
    <scope>NUCLEOTIDE SEQUENCE [LARGE SCALE GENOMIC DNA]</scope>
    <source>
        <strain evidence="1 2">ATCC 14048</strain>
    </source>
</reference>
<dbReference type="RefSeq" id="WP_020335495.1">
    <property type="nucleotide sequence ID" value="NZ_ATFJ01000037.1"/>
</dbReference>
<protein>
    <submittedName>
        <fullName evidence="1">Uncharacterized protein</fullName>
    </submittedName>
</protein>
<evidence type="ECO:0000313" key="2">
    <source>
        <dbReference type="Proteomes" id="UP000092741"/>
    </source>
</evidence>
<dbReference type="GeneID" id="70912013"/>
<proteinExistence type="predicted"/>
<keyword evidence="2" id="KW-1185">Reference proteome</keyword>
<gene>
    <name evidence="1" type="ORF">BA890_08925</name>
</gene>
<evidence type="ECO:0000313" key="1">
    <source>
        <dbReference type="EMBL" id="ANQ12886.1"/>
    </source>
</evidence>
<sequence>MYFSAAYFDLSGQQLSSGEFSLLTKSIDMAIEDAIALSGFDVVSSSTSFAVLGQGNKRLVVGARLPKEGRQ</sequence>
<dbReference type="Proteomes" id="UP000092741">
    <property type="component" value="Chromosome 1"/>
</dbReference>
<name>A0AAN0Y2V2_VIBNA</name>
<dbReference type="KEGG" id="vna:PN96_04365"/>
<accession>A0AAN0Y2V2</accession>
<organism evidence="1 2">
    <name type="scientific">Vibrio natriegens NBRC 15636 = ATCC 14048 = DSM 759</name>
    <dbReference type="NCBI Taxonomy" id="1219067"/>
    <lineage>
        <taxon>Bacteria</taxon>
        <taxon>Pseudomonadati</taxon>
        <taxon>Pseudomonadota</taxon>
        <taxon>Gammaproteobacteria</taxon>
        <taxon>Vibrionales</taxon>
        <taxon>Vibrionaceae</taxon>
        <taxon>Vibrio</taxon>
    </lineage>
</organism>
<dbReference type="EMBL" id="CP016345">
    <property type="protein sequence ID" value="ANQ12886.1"/>
    <property type="molecule type" value="Genomic_DNA"/>
</dbReference>
<dbReference type="AlphaFoldDB" id="A0AAN0Y2V2"/>